<dbReference type="EMBL" id="CP011801">
    <property type="protein sequence ID" value="ALA60186.1"/>
    <property type="molecule type" value="Genomic_DNA"/>
</dbReference>
<gene>
    <name evidence="1" type="ORF">NITMOv2_3796</name>
</gene>
<dbReference type="KEGG" id="nmv:NITMOv2_3796"/>
<dbReference type="Proteomes" id="UP000069205">
    <property type="component" value="Chromosome"/>
</dbReference>
<accession>A0A0K2GGX2</accession>
<reference evidence="1 2" key="1">
    <citation type="journal article" date="2015" name="Proc. Natl. Acad. Sci. U.S.A.">
        <title>Expanded metabolic versatility of ubiquitous nitrite-oxidizing bacteria from the genus Nitrospira.</title>
        <authorList>
            <person name="Koch H."/>
            <person name="Lucker S."/>
            <person name="Albertsen M."/>
            <person name="Kitzinger K."/>
            <person name="Herbold C."/>
            <person name="Spieck E."/>
            <person name="Nielsen P.H."/>
            <person name="Wagner M."/>
            <person name="Daims H."/>
        </authorList>
    </citation>
    <scope>NUCLEOTIDE SEQUENCE [LARGE SCALE GENOMIC DNA]</scope>
    <source>
        <strain evidence="1 2">NSP M-1</strain>
    </source>
</reference>
<proteinExistence type="predicted"/>
<dbReference type="PATRIC" id="fig|42253.5.peg.3743"/>
<sequence length="91" mass="10487">MAETLPNESHNGEELTFEVLMEKLYRCLPDNDQKGLRLLADLQRTTVAEQLWRGISDLRNEARAAQSLRLVFRLFPLGLDPRLDEEGFADE</sequence>
<dbReference type="STRING" id="42253.NITMOv2_3796"/>
<evidence type="ECO:0000313" key="1">
    <source>
        <dbReference type="EMBL" id="ALA60186.1"/>
    </source>
</evidence>
<evidence type="ECO:0000313" key="2">
    <source>
        <dbReference type="Proteomes" id="UP000069205"/>
    </source>
</evidence>
<dbReference type="RefSeq" id="WP_053381074.1">
    <property type="nucleotide sequence ID" value="NZ_CP011801.1"/>
</dbReference>
<dbReference type="AlphaFoldDB" id="A0A0K2GGX2"/>
<protein>
    <submittedName>
        <fullName evidence="1">Uncharacterized protein</fullName>
    </submittedName>
</protein>
<name>A0A0K2GGX2_NITMO</name>
<organism evidence="1 2">
    <name type="scientific">Nitrospira moscoviensis</name>
    <dbReference type="NCBI Taxonomy" id="42253"/>
    <lineage>
        <taxon>Bacteria</taxon>
        <taxon>Pseudomonadati</taxon>
        <taxon>Nitrospirota</taxon>
        <taxon>Nitrospiria</taxon>
        <taxon>Nitrospirales</taxon>
        <taxon>Nitrospiraceae</taxon>
        <taxon>Nitrospira</taxon>
    </lineage>
</organism>
<keyword evidence="2" id="KW-1185">Reference proteome</keyword>